<feature type="active site" evidence="6">
    <location>
        <position position="307"/>
    </location>
</feature>
<dbReference type="InterPro" id="IPR057597">
    <property type="entry name" value="ALE2_N"/>
</dbReference>
<evidence type="ECO:0000256" key="4">
    <source>
        <dbReference type="ARBA" id="ARBA00022801"/>
    </source>
</evidence>
<sequence length="747" mass="83116">MARALVNLAVGTVVFFLLFLLSQSNPSKSPPRLLPPPHHGTRPAMVLPLFPSSKNSSRTFLHSHRHLLRSDSHSSHPNARMRLYDDLLLNGYYTTRLWIGTPPQQFALIVDTGSTVTYVPCATCEQCGRHQDPKFQPDLSSTYQPVKCNLDCNCDSDRVQCIYERQYAEMSSSSGVLGEDILSFGNQSELVPQRAVFGCENEETGDLYSQHADGIMGLGRGDLSVVDQFVEKGVISDSFSLCYGGMDIGGGAMVLGGISVPSDMVFSYADPVRSPYYNIDLKEIHVAGKQLSLNPRVFDGKYGTVLDSGTTYAYLPEPAFLAFKEAILKELNGLKQIRGPDPNYNDICFSTASSDVSELSKTFPTVEMVFGYQQKLLLSPENYLFRHSKVHGAYCLGIFQNEKDPTTLLGGIIVRNTLVTYDREQSKIGFWKTNCSELWERLHITGAISPSPSSSGKGNSTESPTTTAPDGSPHYDFPGMFRPWFSEDLTCFCTIPSSDYRVMFDFPFLVKKKSVSIGSFTGILSDDICCLTGKIQISKIILDMSLSVNHSYLKPQINKLTEFIAKELDVNASQVHLLNFTSEGNSSLVRLAIVPSDSLTYISNETATNIISRLAEHRVKLPDTFGNYQLVQWKVESSTKHSLFSLSLSCYEAWQQWAIILCDSHLKTYLPALNVTNNLTKGKKLQYLNARTWWGRNYTVVVMALIIIVVIGLSVYGVWGMWRRKQQTVNSYKPVGAAAPEQELQPL</sequence>
<dbReference type="PANTHER" id="PTHR13683">
    <property type="entry name" value="ASPARTYL PROTEASES"/>
    <property type="match status" value="1"/>
</dbReference>
<evidence type="ECO:0000256" key="6">
    <source>
        <dbReference type="PIRSR" id="PIRSR601461-1"/>
    </source>
</evidence>
<dbReference type="EMBL" id="KZ663910">
    <property type="protein sequence ID" value="PPS09060.1"/>
    <property type="molecule type" value="Genomic_DNA"/>
</dbReference>
<feature type="region of interest" description="Disordered" evidence="8">
    <location>
        <begin position="449"/>
        <end position="473"/>
    </location>
</feature>
<reference evidence="12 13" key="1">
    <citation type="submission" date="2015-01" db="EMBL/GenBank/DDBJ databases">
        <title>Genome of allotetraploid Gossypium barbadense reveals genomic plasticity and fiber elongation in cotton evolution.</title>
        <authorList>
            <person name="Chen X."/>
            <person name="Liu X."/>
            <person name="Zhao B."/>
            <person name="Zheng H."/>
            <person name="Hu Y."/>
            <person name="Lu G."/>
            <person name="Yang C."/>
            <person name="Chen J."/>
            <person name="Shan C."/>
            <person name="Zhang L."/>
            <person name="Zhou Y."/>
            <person name="Wang L."/>
            <person name="Guo W."/>
            <person name="Bai Y."/>
            <person name="Ruan J."/>
            <person name="Shangguan X."/>
            <person name="Mao Y."/>
            <person name="Jiang J."/>
            <person name="Zhu Y."/>
            <person name="Lei J."/>
            <person name="Kang H."/>
            <person name="Chen S."/>
            <person name="He X."/>
            <person name="Wang R."/>
            <person name="Wang Y."/>
            <person name="Chen J."/>
            <person name="Wang L."/>
            <person name="Yu S."/>
            <person name="Wang B."/>
            <person name="Wei J."/>
            <person name="Song S."/>
            <person name="Lu X."/>
            <person name="Gao Z."/>
            <person name="Gu W."/>
            <person name="Deng X."/>
            <person name="Ma D."/>
            <person name="Wang S."/>
            <person name="Liang W."/>
            <person name="Fang L."/>
            <person name="Cai C."/>
            <person name="Zhu X."/>
            <person name="Zhou B."/>
            <person name="Zhang Y."/>
            <person name="Chen Z."/>
            <person name="Xu S."/>
            <person name="Zhu R."/>
            <person name="Wang S."/>
            <person name="Zhang T."/>
            <person name="Zhao G."/>
        </authorList>
    </citation>
    <scope>NUCLEOTIDE SEQUENCE [LARGE SCALE GENOMIC DNA]</scope>
    <source>
        <strain evidence="13">cv. Xinhai21</strain>
        <tissue evidence="12">Leaf</tissue>
    </source>
</reference>
<dbReference type="Pfam" id="PF23180">
    <property type="entry name" value="ALE2_N"/>
    <property type="match status" value="1"/>
</dbReference>
<gene>
    <name evidence="12" type="ORF">GOBAR_AA11581</name>
</gene>
<evidence type="ECO:0000256" key="3">
    <source>
        <dbReference type="ARBA" id="ARBA00022750"/>
    </source>
</evidence>
<dbReference type="GO" id="GO:0004190">
    <property type="term" value="F:aspartic-type endopeptidase activity"/>
    <property type="evidence" value="ECO:0007669"/>
    <property type="project" value="UniProtKB-KW"/>
</dbReference>
<evidence type="ECO:0000256" key="1">
    <source>
        <dbReference type="ARBA" id="ARBA00007447"/>
    </source>
</evidence>
<evidence type="ECO:0000256" key="10">
    <source>
        <dbReference type="SAM" id="SignalP"/>
    </source>
</evidence>
<keyword evidence="9" id="KW-0472">Membrane</keyword>
<dbReference type="GO" id="GO:0006508">
    <property type="term" value="P:proteolysis"/>
    <property type="evidence" value="ECO:0007669"/>
    <property type="project" value="UniProtKB-KW"/>
</dbReference>
<feature type="active site" evidence="6">
    <location>
        <position position="111"/>
    </location>
</feature>
<evidence type="ECO:0000256" key="5">
    <source>
        <dbReference type="ARBA" id="ARBA00023180"/>
    </source>
</evidence>
<dbReference type="InterPro" id="IPR034161">
    <property type="entry name" value="Pepsin-like_plant"/>
</dbReference>
<name>A0A2P5Y0D8_GOSBA</name>
<dbReference type="FunFam" id="2.40.70.10:FF:000030">
    <property type="entry name" value="Eukaryotic aspartyl protease family protein"/>
    <property type="match status" value="1"/>
</dbReference>
<keyword evidence="9" id="KW-0812">Transmembrane</keyword>
<keyword evidence="10" id="KW-0732">Signal</keyword>
<dbReference type="InterPro" id="IPR001969">
    <property type="entry name" value="Aspartic_peptidase_AS"/>
</dbReference>
<feature type="transmembrane region" description="Helical" evidence="9">
    <location>
        <begin position="698"/>
        <end position="719"/>
    </location>
</feature>
<dbReference type="InterPro" id="IPR032861">
    <property type="entry name" value="TAXi_N"/>
</dbReference>
<dbReference type="InterPro" id="IPR033121">
    <property type="entry name" value="PEPTIDASE_A1"/>
</dbReference>
<keyword evidence="4 7" id="KW-0378">Hydrolase</keyword>
<protein>
    <recommendedName>
        <fullName evidence="11">Peptidase A1 domain-containing protein</fullName>
    </recommendedName>
</protein>
<evidence type="ECO:0000256" key="7">
    <source>
        <dbReference type="RuleBase" id="RU000454"/>
    </source>
</evidence>
<dbReference type="SUPFAM" id="SSF50630">
    <property type="entry name" value="Acid proteases"/>
    <property type="match status" value="1"/>
</dbReference>
<feature type="domain" description="Peptidase A1" evidence="11">
    <location>
        <begin position="93"/>
        <end position="431"/>
    </location>
</feature>
<dbReference type="OrthoDB" id="2747330at2759"/>
<dbReference type="PRINTS" id="PR00792">
    <property type="entry name" value="PEPSIN"/>
</dbReference>
<keyword evidence="9" id="KW-1133">Transmembrane helix</keyword>
<proteinExistence type="inferred from homology"/>
<evidence type="ECO:0000256" key="8">
    <source>
        <dbReference type="SAM" id="MobiDB-lite"/>
    </source>
</evidence>
<dbReference type="Gene3D" id="2.40.70.10">
    <property type="entry name" value="Acid Proteases"/>
    <property type="match status" value="2"/>
</dbReference>
<keyword evidence="3 7" id="KW-0064">Aspartyl protease</keyword>
<dbReference type="AlphaFoldDB" id="A0A2P5Y0D8"/>
<dbReference type="FunFam" id="2.40.70.10:FF:000025">
    <property type="entry name" value="Aspartyl protease family protein"/>
    <property type="match status" value="1"/>
</dbReference>
<dbReference type="Pfam" id="PF14541">
    <property type="entry name" value="TAXi_C"/>
    <property type="match status" value="1"/>
</dbReference>
<dbReference type="Proteomes" id="UP000239757">
    <property type="component" value="Unassembled WGS sequence"/>
</dbReference>
<feature type="signal peptide" evidence="10">
    <location>
        <begin position="1"/>
        <end position="24"/>
    </location>
</feature>
<dbReference type="InterPro" id="IPR021109">
    <property type="entry name" value="Peptidase_aspartic_dom_sf"/>
</dbReference>
<evidence type="ECO:0000259" key="11">
    <source>
        <dbReference type="PROSITE" id="PS51767"/>
    </source>
</evidence>
<keyword evidence="2 7" id="KW-0645">Protease</keyword>
<accession>A0A2P5Y0D8</accession>
<evidence type="ECO:0000313" key="12">
    <source>
        <dbReference type="EMBL" id="PPS09060.1"/>
    </source>
</evidence>
<feature type="compositionally biased region" description="Low complexity" evidence="8">
    <location>
        <begin position="449"/>
        <end position="464"/>
    </location>
</feature>
<dbReference type="PROSITE" id="PS51767">
    <property type="entry name" value="PEPTIDASE_A1"/>
    <property type="match status" value="1"/>
</dbReference>
<keyword evidence="5" id="KW-0325">Glycoprotein</keyword>
<evidence type="ECO:0000313" key="13">
    <source>
        <dbReference type="Proteomes" id="UP000239757"/>
    </source>
</evidence>
<organism evidence="12 13">
    <name type="scientific">Gossypium barbadense</name>
    <name type="common">Sea Island cotton</name>
    <name type="synonym">Hibiscus barbadensis</name>
    <dbReference type="NCBI Taxonomy" id="3634"/>
    <lineage>
        <taxon>Eukaryota</taxon>
        <taxon>Viridiplantae</taxon>
        <taxon>Streptophyta</taxon>
        <taxon>Embryophyta</taxon>
        <taxon>Tracheophyta</taxon>
        <taxon>Spermatophyta</taxon>
        <taxon>Magnoliopsida</taxon>
        <taxon>eudicotyledons</taxon>
        <taxon>Gunneridae</taxon>
        <taxon>Pentapetalae</taxon>
        <taxon>rosids</taxon>
        <taxon>malvids</taxon>
        <taxon>Malvales</taxon>
        <taxon>Malvaceae</taxon>
        <taxon>Malvoideae</taxon>
        <taxon>Gossypium</taxon>
    </lineage>
</organism>
<dbReference type="PANTHER" id="PTHR13683:SF817">
    <property type="entry name" value="OS07G0592200 PROTEIN"/>
    <property type="match status" value="1"/>
</dbReference>
<evidence type="ECO:0000256" key="9">
    <source>
        <dbReference type="SAM" id="Phobius"/>
    </source>
</evidence>
<evidence type="ECO:0000256" key="2">
    <source>
        <dbReference type="ARBA" id="ARBA00022670"/>
    </source>
</evidence>
<comment type="similarity">
    <text evidence="1 7">Belongs to the peptidase A1 family.</text>
</comment>
<feature type="chain" id="PRO_5015137043" description="Peptidase A1 domain-containing protein" evidence="10">
    <location>
        <begin position="25"/>
        <end position="747"/>
    </location>
</feature>
<dbReference type="CDD" id="cd05476">
    <property type="entry name" value="pepsin_A_like_plant"/>
    <property type="match status" value="1"/>
</dbReference>
<dbReference type="InterPro" id="IPR032799">
    <property type="entry name" value="TAXi_C"/>
</dbReference>
<dbReference type="PROSITE" id="PS00141">
    <property type="entry name" value="ASP_PROTEASE"/>
    <property type="match status" value="1"/>
</dbReference>
<dbReference type="Pfam" id="PF14543">
    <property type="entry name" value="TAXi_N"/>
    <property type="match status" value="1"/>
</dbReference>
<dbReference type="InterPro" id="IPR001461">
    <property type="entry name" value="Aspartic_peptidase_A1"/>
</dbReference>